<dbReference type="InterPro" id="IPR014732">
    <property type="entry name" value="OMPdecase"/>
</dbReference>
<accession>A0A133VFV3</accession>
<dbReference type="Pfam" id="PF00215">
    <property type="entry name" value="OMPdecase"/>
    <property type="match status" value="1"/>
</dbReference>
<dbReference type="HAMAP" id="MF_01200_A">
    <property type="entry name" value="OMPdecase_type1_A"/>
    <property type="match status" value="1"/>
</dbReference>
<feature type="binding site" evidence="5 7">
    <location>
        <position position="47"/>
    </location>
    <ligand>
        <name>substrate</name>
    </ligand>
</feature>
<reference evidence="10 11" key="1">
    <citation type="journal article" date="2016" name="Sci. Rep.">
        <title>Metabolic traits of an uncultured archaeal lineage -MSBL1- from brine pools of the Red Sea.</title>
        <authorList>
            <person name="Mwirichia R."/>
            <person name="Alam I."/>
            <person name="Rashid M."/>
            <person name="Vinu M."/>
            <person name="Ba-Alawi W."/>
            <person name="Anthony Kamau A."/>
            <person name="Kamanda Ngugi D."/>
            <person name="Goker M."/>
            <person name="Klenk H.P."/>
            <person name="Bajic V."/>
            <person name="Stingl U."/>
        </authorList>
    </citation>
    <scope>NUCLEOTIDE SEQUENCE [LARGE SCALE GENOMIC DNA]</scope>
    <source>
        <strain evidence="10">SCGC-AAA382A13</strain>
    </source>
</reference>
<name>A0A133VFV3_9EURY</name>
<feature type="binding site" evidence="5 7">
    <location>
        <position position="208"/>
    </location>
    <ligand>
        <name>substrate</name>
    </ligand>
</feature>
<dbReference type="AlphaFoldDB" id="A0A133VFV3"/>
<dbReference type="InterPro" id="IPR001754">
    <property type="entry name" value="OMPdeCOase_dom"/>
</dbReference>
<dbReference type="NCBIfam" id="NF010386">
    <property type="entry name" value="PRK13813.1"/>
    <property type="match status" value="1"/>
</dbReference>
<feature type="binding site" evidence="5 7">
    <location>
        <position position="209"/>
    </location>
    <ligand>
        <name>substrate</name>
    </ligand>
</feature>
<comment type="catalytic activity">
    <reaction evidence="5">
        <text>orotidine 5'-phosphate + H(+) = UMP + CO2</text>
        <dbReference type="Rhea" id="RHEA:11596"/>
        <dbReference type="ChEBI" id="CHEBI:15378"/>
        <dbReference type="ChEBI" id="CHEBI:16526"/>
        <dbReference type="ChEBI" id="CHEBI:57538"/>
        <dbReference type="ChEBI" id="CHEBI:57865"/>
        <dbReference type="EC" id="4.1.1.23"/>
    </reaction>
</comment>
<dbReference type="SMART" id="SM00934">
    <property type="entry name" value="OMPdecase"/>
    <property type="match status" value="1"/>
</dbReference>
<proteinExistence type="inferred from homology"/>
<dbReference type="InterPro" id="IPR047595">
    <property type="entry name" value="OMPdecase_arc"/>
</dbReference>
<evidence type="ECO:0000256" key="8">
    <source>
        <dbReference type="SAM" id="MobiDB-lite"/>
    </source>
</evidence>
<evidence type="ECO:0000313" key="10">
    <source>
        <dbReference type="EMBL" id="KXB05328.1"/>
    </source>
</evidence>
<keyword evidence="4 5" id="KW-0456">Lyase</keyword>
<sequence>MERRSQENNSRLVFALDLVRKELNKSDFVEKCLNILEKTELYIAGVKIGYPLVLDTDLEIISKISEVNNVPIIADFKIADVPHISKQIAKLAFKAGADAVISHGFTGDDSLGAIIEACEEENKGVLVVSNMSHPGGEMFIQPMSEKILNLAKEAKATGIIGPATRPEQVEKLRKKAGEELLILTPGIGAQGGRPGDAIKNGADYEIVGRAIYQSESPGKSAENIRDTINETLKEED</sequence>
<feature type="domain" description="Orotidine 5'-phosphate decarboxylase" evidence="9">
    <location>
        <begin position="11"/>
        <end position="224"/>
    </location>
</feature>
<dbReference type="GO" id="GO:0005829">
    <property type="term" value="C:cytosol"/>
    <property type="evidence" value="ECO:0007669"/>
    <property type="project" value="TreeGrafter"/>
</dbReference>
<keyword evidence="2 5" id="KW-0210">Decarboxylase</keyword>
<dbReference type="EC" id="4.1.1.23" evidence="5"/>
<dbReference type="InterPro" id="IPR013785">
    <property type="entry name" value="Aldolase_TIM"/>
</dbReference>
<dbReference type="GO" id="GO:0006207">
    <property type="term" value="P:'de novo' pyrimidine nucleobase biosynthetic process"/>
    <property type="evidence" value="ECO:0007669"/>
    <property type="project" value="InterPro"/>
</dbReference>
<comment type="similarity">
    <text evidence="5">Belongs to the OMP decarboxylase family. Type 1 subfamily.</text>
</comment>
<comment type="function">
    <text evidence="5">Catalyzes the decarboxylation of orotidine 5'-monophosphate (OMP) to uridine 5'-monophosphate (UMP).</text>
</comment>
<feature type="active site" description="For OMPdecase activity" evidence="6">
    <location>
        <position position="77"/>
    </location>
</feature>
<protein>
    <recommendedName>
        <fullName evidence="5">Orotidine 5'-phosphate decarboxylase</fullName>
        <ecNumber evidence="5">4.1.1.23</ecNumber>
    </recommendedName>
    <alternativeName>
        <fullName evidence="5">OMP decarboxylase</fullName>
        <shortName evidence="5">OMPDCase</shortName>
        <shortName evidence="5">OMPdecase</shortName>
    </alternativeName>
</protein>
<dbReference type="NCBIfam" id="TIGR01740">
    <property type="entry name" value="pyrF"/>
    <property type="match status" value="1"/>
</dbReference>
<dbReference type="PANTHER" id="PTHR32119:SF2">
    <property type="entry name" value="OROTIDINE 5'-PHOSPHATE DECARBOXYLASE"/>
    <property type="match status" value="1"/>
</dbReference>
<dbReference type="GO" id="GO:0004590">
    <property type="term" value="F:orotidine-5'-phosphate decarboxylase activity"/>
    <property type="evidence" value="ECO:0007669"/>
    <property type="project" value="UniProtKB-UniRule"/>
</dbReference>
<feature type="active site" description="For OMPdecase activity" evidence="6">
    <location>
        <position position="80"/>
    </location>
</feature>
<dbReference type="PATRIC" id="fig|1698279.3.peg.109"/>
<feature type="binding site" evidence="5">
    <location>
        <begin position="185"/>
        <end position="195"/>
    </location>
    <ligand>
        <name>substrate</name>
    </ligand>
</feature>
<feature type="binding site" evidence="5">
    <location>
        <begin position="75"/>
        <end position="84"/>
    </location>
    <ligand>
        <name>substrate</name>
    </ligand>
</feature>
<keyword evidence="11" id="KW-1185">Reference proteome</keyword>
<feature type="binding site" evidence="5">
    <location>
        <position position="17"/>
    </location>
    <ligand>
        <name>substrate</name>
    </ligand>
</feature>
<dbReference type="GO" id="GO:0044205">
    <property type="term" value="P:'de novo' UMP biosynthetic process"/>
    <property type="evidence" value="ECO:0007669"/>
    <property type="project" value="UniProtKB-UniRule"/>
</dbReference>
<feature type="active site" description="For OMPdecase activity" evidence="6">
    <location>
        <position position="75"/>
    </location>
</feature>
<evidence type="ECO:0000256" key="7">
    <source>
        <dbReference type="PIRSR" id="PIRSR614732-2"/>
    </source>
</evidence>
<evidence type="ECO:0000256" key="1">
    <source>
        <dbReference type="ARBA" id="ARBA00004861"/>
    </source>
</evidence>
<comment type="pathway">
    <text evidence="1 5">Pyrimidine metabolism; UMP biosynthesis via de novo pathway; UMP from orotate: step 2/2.</text>
</comment>
<evidence type="ECO:0000256" key="4">
    <source>
        <dbReference type="ARBA" id="ARBA00023239"/>
    </source>
</evidence>
<dbReference type="EMBL" id="LHYD01000019">
    <property type="protein sequence ID" value="KXB05328.1"/>
    <property type="molecule type" value="Genomic_DNA"/>
</dbReference>
<dbReference type="InterPro" id="IPR011060">
    <property type="entry name" value="RibuloseP-bd_barrel"/>
</dbReference>
<evidence type="ECO:0000313" key="11">
    <source>
        <dbReference type="Proteomes" id="UP000070311"/>
    </source>
</evidence>
<feature type="active site" description="Proton donor" evidence="5">
    <location>
        <position position="77"/>
    </location>
</feature>
<comment type="subunit">
    <text evidence="5">Homodimer.</text>
</comment>
<feature type="binding site" evidence="5 7">
    <location>
        <position position="132"/>
    </location>
    <ligand>
        <name>substrate</name>
    </ligand>
</feature>
<dbReference type="CDD" id="cd04725">
    <property type="entry name" value="OMP_decarboxylase_like"/>
    <property type="match status" value="1"/>
</dbReference>
<evidence type="ECO:0000256" key="3">
    <source>
        <dbReference type="ARBA" id="ARBA00022975"/>
    </source>
</evidence>
<evidence type="ECO:0000256" key="2">
    <source>
        <dbReference type="ARBA" id="ARBA00022793"/>
    </source>
</evidence>
<comment type="caution">
    <text evidence="10">The sequence shown here is derived from an EMBL/GenBank/DDBJ whole genome shotgun (WGS) entry which is preliminary data.</text>
</comment>
<feature type="region of interest" description="Disordered" evidence="8">
    <location>
        <begin position="215"/>
        <end position="236"/>
    </location>
</feature>
<dbReference type="SUPFAM" id="SSF51366">
    <property type="entry name" value="Ribulose-phoshate binding barrel"/>
    <property type="match status" value="1"/>
</dbReference>
<dbReference type="PANTHER" id="PTHR32119">
    <property type="entry name" value="OROTIDINE 5'-PHOSPHATE DECARBOXYLASE"/>
    <property type="match status" value="1"/>
</dbReference>
<organism evidence="10 11">
    <name type="scientific">candidate division MSBL1 archaeon SCGC-AAA382A13</name>
    <dbReference type="NCBI Taxonomy" id="1698279"/>
    <lineage>
        <taxon>Archaea</taxon>
        <taxon>Methanobacteriati</taxon>
        <taxon>Methanobacteriota</taxon>
        <taxon>candidate division MSBL1</taxon>
    </lineage>
</organism>
<keyword evidence="3 5" id="KW-0665">Pyrimidine biosynthesis</keyword>
<feature type="compositionally biased region" description="Basic and acidic residues" evidence="8">
    <location>
        <begin position="222"/>
        <end position="236"/>
    </location>
</feature>
<gene>
    <name evidence="5" type="primary">pyrF</name>
    <name evidence="10" type="ORF">AKJ50_01250</name>
</gene>
<evidence type="ECO:0000259" key="9">
    <source>
        <dbReference type="SMART" id="SM00934"/>
    </source>
</evidence>
<dbReference type="Proteomes" id="UP000070311">
    <property type="component" value="Unassembled WGS sequence"/>
</dbReference>
<evidence type="ECO:0000256" key="6">
    <source>
        <dbReference type="PIRSR" id="PIRSR614732-1"/>
    </source>
</evidence>
<dbReference type="Gene3D" id="3.20.20.70">
    <property type="entry name" value="Aldolase class I"/>
    <property type="match status" value="1"/>
</dbReference>
<dbReference type="UniPathway" id="UPA00070">
    <property type="reaction ID" value="UER00120"/>
</dbReference>
<evidence type="ECO:0000256" key="5">
    <source>
        <dbReference type="HAMAP-Rule" id="MF_01200"/>
    </source>
</evidence>